<dbReference type="PANTHER" id="PTHR20957:SF0">
    <property type="entry name" value="RNA-BINDING PROTEIN 48"/>
    <property type="match status" value="1"/>
</dbReference>
<keyword evidence="3" id="KW-1185">Reference proteome</keyword>
<feature type="non-terminal residue" evidence="2">
    <location>
        <position position="1"/>
    </location>
</feature>
<dbReference type="STRING" id="88036.D8QVG9"/>
<proteinExistence type="predicted"/>
<accession>D8QVG9</accession>
<dbReference type="EMBL" id="GL377609">
    <property type="protein sequence ID" value="EFJ18600.1"/>
    <property type="molecule type" value="Genomic_DNA"/>
</dbReference>
<dbReference type="KEGG" id="smo:SELMODRAFT_112525"/>
<dbReference type="OrthoDB" id="78358at2759"/>
<dbReference type="Proteomes" id="UP000001514">
    <property type="component" value="Unassembled WGS sequence"/>
</dbReference>
<evidence type="ECO:0000313" key="1">
    <source>
        <dbReference type="EMBL" id="EFJ18600.1"/>
    </source>
</evidence>
<sequence length="72" mass="8273">GKMERAVKVYTVCDESRYMLVKNVPALGCSSELLQLLGSFGHIEEYLLLDDEECEPYTDVYWIKFADIAHAR</sequence>
<name>D8QVG9_SELML</name>
<protein>
    <recommendedName>
        <fullName evidence="4">RRM domain-containing protein</fullName>
    </recommendedName>
</protein>
<dbReference type="KEGG" id="smo:SELMODRAFT_78456"/>
<dbReference type="InParanoid" id="D8QVG9"/>
<organism evidence="3">
    <name type="scientific">Selaginella moellendorffii</name>
    <name type="common">Spikemoss</name>
    <dbReference type="NCBI Taxonomy" id="88036"/>
    <lineage>
        <taxon>Eukaryota</taxon>
        <taxon>Viridiplantae</taxon>
        <taxon>Streptophyta</taxon>
        <taxon>Embryophyta</taxon>
        <taxon>Tracheophyta</taxon>
        <taxon>Lycopodiopsida</taxon>
        <taxon>Selaginellales</taxon>
        <taxon>Selaginellaceae</taxon>
        <taxon>Selaginella</taxon>
    </lineage>
</organism>
<reference evidence="2 3" key="1">
    <citation type="journal article" date="2011" name="Science">
        <title>The Selaginella genome identifies genetic changes associated with the evolution of vascular plants.</title>
        <authorList>
            <person name="Banks J.A."/>
            <person name="Nishiyama T."/>
            <person name="Hasebe M."/>
            <person name="Bowman J.L."/>
            <person name="Gribskov M."/>
            <person name="dePamphilis C."/>
            <person name="Albert V.A."/>
            <person name="Aono N."/>
            <person name="Aoyama T."/>
            <person name="Ambrose B.A."/>
            <person name="Ashton N.W."/>
            <person name="Axtell M.J."/>
            <person name="Barker E."/>
            <person name="Barker M.S."/>
            <person name="Bennetzen J.L."/>
            <person name="Bonawitz N.D."/>
            <person name="Chapple C."/>
            <person name="Cheng C."/>
            <person name="Correa L.G."/>
            <person name="Dacre M."/>
            <person name="DeBarry J."/>
            <person name="Dreyer I."/>
            <person name="Elias M."/>
            <person name="Engstrom E.M."/>
            <person name="Estelle M."/>
            <person name="Feng L."/>
            <person name="Finet C."/>
            <person name="Floyd S.K."/>
            <person name="Frommer W.B."/>
            <person name="Fujita T."/>
            <person name="Gramzow L."/>
            <person name="Gutensohn M."/>
            <person name="Harholt J."/>
            <person name="Hattori M."/>
            <person name="Heyl A."/>
            <person name="Hirai T."/>
            <person name="Hiwatashi Y."/>
            <person name="Ishikawa M."/>
            <person name="Iwata M."/>
            <person name="Karol K.G."/>
            <person name="Koehler B."/>
            <person name="Kolukisaoglu U."/>
            <person name="Kubo M."/>
            <person name="Kurata T."/>
            <person name="Lalonde S."/>
            <person name="Li K."/>
            <person name="Li Y."/>
            <person name="Litt A."/>
            <person name="Lyons E."/>
            <person name="Manning G."/>
            <person name="Maruyama T."/>
            <person name="Michael T.P."/>
            <person name="Mikami K."/>
            <person name="Miyazaki S."/>
            <person name="Morinaga S."/>
            <person name="Murata T."/>
            <person name="Mueller-Roeber B."/>
            <person name="Nelson D.R."/>
            <person name="Obara M."/>
            <person name="Oguri Y."/>
            <person name="Olmstead R.G."/>
            <person name="Onodera N."/>
            <person name="Petersen B.L."/>
            <person name="Pils B."/>
            <person name="Prigge M."/>
            <person name="Rensing S.A."/>
            <person name="Riano-Pachon D.M."/>
            <person name="Roberts A.W."/>
            <person name="Sato Y."/>
            <person name="Scheller H.V."/>
            <person name="Schulz B."/>
            <person name="Schulz C."/>
            <person name="Shakirov E.V."/>
            <person name="Shibagaki N."/>
            <person name="Shinohara N."/>
            <person name="Shippen D.E."/>
            <person name="Soerensen I."/>
            <person name="Sotooka R."/>
            <person name="Sugimoto N."/>
            <person name="Sugita M."/>
            <person name="Sumikawa N."/>
            <person name="Tanurdzic M."/>
            <person name="Theissen G."/>
            <person name="Ulvskov P."/>
            <person name="Wakazuki S."/>
            <person name="Weng J.K."/>
            <person name="Willats W.W."/>
            <person name="Wipf D."/>
            <person name="Wolf P.G."/>
            <person name="Yang L."/>
            <person name="Zimmer A.D."/>
            <person name="Zhu Q."/>
            <person name="Mitros T."/>
            <person name="Hellsten U."/>
            <person name="Loque D."/>
            <person name="Otillar R."/>
            <person name="Salamov A."/>
            <person name="Schmutz J."/>
            <person name="Shapiro H."/>
            <person name="Lindquist E."/>
            <person name="Lucas S."/>
            <person name="Rokhsar D."/>
            <person name="Grigoriev I.V."/>
        </authorList>
    </citation>
    <scope>NUCLEOTIDE SEQUENCE [LARGE SCALE GENOMIC DNA]</scope>
</reference>
<dbReference type="Gramene" id="EFJ18600">
    <property type="protein sequence ID" value="EFJ18600"/>
    <property type="gene ID" value="SELMODRAFT_112525"/>
</dbReference>
<gene>
    <name evidence="1" type="ORF">SELMODRAFT_112525</name>
    <name evidence="2" type="ORF">SELMODRAFT_78456</name>
</gene>
<dbReference type="AlphaFoldDB" id="D8QVG9"/>
<evidence type="ECO:0008006" key="4">
    <source>
        <dbReference type="Google" id="ProtNLM"/>
    </source>
</evidence>
<dbReference type="HOGENOM" id="CLU_2729860_0_0_1"/>
<evidence type="ECO:0000313" key="3">
    <source>
        <dbReference type="Proteomes" id="UP000001514"/>
    </source>
</evidence>
<dbReference type="PANTHER" id="PTHR20957">
    <property type="entry name" value="RNA-BINDING PROTEIN 48"/>
    <property type="match status" value="1"/>
</dbReference>
<dbReference type="InterPro" id="IPR039599">
    <property type="entry name" value="RBM48"/>
</dbReference>
<dbReference type="Gramene" id="EFJ36457">
    <property type="protein sequence ID" value="EFJ36457"/>
    <property type="gene ID" value="SELMODRAFT_78456"/>
</dbReference>
<dbReference type="OMA" id="DEECEPY"/>
<evidence type="ECO:0000313" key="2">
    <source>
        <dbReference type="EMBL" id="EFJ36457.1"/>
    </source>
</evidence>
<dbReference type="EMBL" id="GL377567">
    <property type="protein sequence ID" value="EFJ36457.1"/>
    <property type="molecule type" value="Genomic_DNA"/>
</dbReference>
<dbReference type="eggNOG" id="KOG4197">
    <property type="taxonomic scope" value="Eukaryota"/>
</dbReference>